<evidence type="ECO:0000256" key="8">
    <source>
        <dbReference type="ARBA" id="ARBA00023288"/>
    </source>
</evidence>
<keyword evidence="5" id="KW-0325">Glycoprotein</keyword>
<protein>
    <recommendedName>
        <fullName evidence="11">CFEM domain-containing protein</fullName>
    </recommendedName>
</protein>
<keyword evidence="7 9" id="KW-1015">Disulfide bond</keyword>
<feature type="signal peptide" evidence="10">
    <location>
        <begin position="1"/>
        <end position="19"/>
    </location>
</feature>
<comment type="similarity">
    <text evidence="3">Belongs to the RBT5 family.</text>
</comment>
<dbReference type="GO" id="GO:0005576">
    <property type="term" value="C:extracellular region"/>
    <property type="evidence" value="ECO:0007669"/>
    <property type="project" value="UniProtKB-SubCell"/>
</dbReference>
<keyword evidence="13" id="KW-1185">Reference proteome</keyword>
<evidence type="ECO:0000256" key="4">
    <source>
        <dbReference type="ARBA" id="ARBA00022525"/>
    </source>
</evidence>
<keyword evidence="5" id="KW-0336">GPI-anchor</keyword>
<sequence>MLFLAILLYWLTIIPAALSAVSPDLSEYGSCAQSCLEIFYSSSPCTDESTHTAVSGCLCPDINIERSIATCVGGSCGPEEANATAELWDATCQASGVENALPPDEFMSVAEDASGGNVSFIPFKTSPQQSVLC</sequence>
<evidence type="ECO:0000259" key="11">
    <source>
        <dbReference type="PROSITE" id="PS52012"/>
    </source>
</evidence>
<keyword evidence="6 10" id="KW-0732">Signal</keyword>
<evidence type="ECO:0000256" key="2">
    <source>
        <dbReference type="ARBA" id="ARBA00004613"/>
    </source>
</evidence>
<evidence type="ECO:0000256" key="9">
    <source>
        <dbReference type="PROSITE-ProRule" id="PRU01356"/>
    </source>
</evidence>
<proteinExistence type="inferred from homology"/>
<dbReference type="InterPro" id="IPR008427">
    <property type="entry name" value="Extracellular_membr_CFEM_dom"/>
</dbReference>
<dbReference type="EMBL" id="ML991841">
    <property type="protein sequence ID" value="KAF2230474.1"/>
    <property type="molecule type" value="Genomic_DNA"/>
</dbReference>
<feature type="domain" description="CFEM" evidence="11">
    <location>
        <begin position="4"/>
        <end position="116"/>
    </location>
</feature>
<evidence type="ECO:0000256" key="5">
    <source>
        <dbReference type="ARBA" id="ARBA00022622"/>
    </source>
</evidence>
<evidence type="ECO:0000256" key="10">
    <source>
        <dbReference type="SAM" id="SignalP"/>
    </source>
</evidence>
<evidence type="ECO:0000256" key="7">
    <source>
        <dbReference type="ARBA" id="ARBA00023157"/>
    </source>
</evidence>
<evidence type="ECO:0000256" key="3">
    <source>
        <dbReference type="ARBA" id="ARBA00010031"/>
    </source>
</evidence>
<evidence type="ECO:0000256" key="1">
    <source>
        <dbReference type="ARBA" id="ARBA00004589"/>
    </source>
</evidence>
<reference evidence="12" key="1">
    <citation type="journal article" date="2020" name="Stud. Mycol.">
        <title>101 Dothideomycetes genomes: a test case for predicting lifestyles and emergence of pathogens.</title>
        <authorList>
            <person name="Haridas S."/>
            <person name="Albert R."/>
            <person name="Binder M."/>
            <person name="Bloem J."/>
            <person name="Labutti K."/>
            <person name="Salamov A."/>
            <person name="Andreopoulos B."/>
            <person name="Baker S."/>
            <person name="Barry K."/>
            <person name="Bills G."/>
            <person name="Bluhm B."/>
            <person name="Cannon C."/>
            <person name="Castanera R."/>
            <person name="Culley D."/>
            <person name="Daum C."/>
            <person name="Ezra D."/>
            <person name="Gonzalez J."/>
            <person name="Henrissat B."/>
            <person name="Kuo A."/>
            <person name="Liang C."/>
            <person name="Lipzen A."/>
            <person name="Lutzoni F."/>
            <person name="Magnuson J."/>
            <person name="Mondo S."/>
            <person name="Nolan M."/>
            <person name="Ohm R."/>
            <person name="Pangilinan J."/>
            <person name="Park H.-J."/>
            <person name="Ramirez L."/>
            <person name="Alfaro M."/>
            <person name="Sun H."/>
            <person name="Tritt A."/>
            <person name="Yoshinaga Y."/>
            <person name="Zwiers L.-H."/>
            <person name="Turgeon B."/>
            <person name="Goodwin S."/>
            <person name="Spatafora J."/>
            <person name="Crous P."/>
            <person name="Grigoriev I."/>
        </authorList>
    </citation>
    <scope>NUCLEOTIDE SEQUENCE</scope>
    <source>
        <strain evidence="12">Tuck. ex Michener</strain>
    </source>
</reference>
<comment type="subcellular location">
    <subcellularLocation>
        <location evidence="1">Membrane</location>
        <topology evidence="1">Lipid-anchor</topology>
        <topology evidence="1">GPI-anchor</topology>
    </subcellularLocation>
    <subcellularLocation>
        <location evidence="2">Secreted</location>
    </subcellularLocation>
</comment>
<organism evidence="12 13">
    <name type="scientific">Viridothelium virens</name>
    <name type="common">Speckled blister lichen</name>
    <name type="synonym">Trypethelium virens</name>
    <dbReference type="NCBI Taxonomy" id="1048519"/>
    <lineage>
        <taxon>Eukaryota</taxon>
        <taxon>Fungi</taxon>
        <taxon>Dikarya</taxon>
        <taxon>Ascomycota</taxon>
        <taxon>Pezizomycotina</taxon>
        <taxon>Dothideomycetes</taxon>
        <taxon>Dothideomycetes incertae sedis</taxon>
        <taxon>Trypetheliales</taxon>
        <taxon>Trypetheliaceae</taxon>
        <taxon>Viridothelium</taxon>
    </lineage>
</organism>
<dbReference type="PROSITE" id="PS52012">
    <property type="entry name" value="CFEM"/>
    <property type="match status" value="1"/>
</dbReference>
<gene>
    <name evidence="12" type="ORF">EV356DRAFT_509020</name>
</gene>
<evidence type="ECO:0000256" key="6">
    <source>
        <dbReference type="ARBA" id="ARBA00022729"/>
    </source>
</evidence>
<dbReference type="SMART" id="SM00747">
    <property type="entry name" value="CFEM"/>
    <property type="match status" value="1"/>
</dbReference>
<dbReference type="Proteomes" id="UP000800092">
    <property type="component" value="Unassembled WGS sequence"/>
</dbReference>
<accession>A0A6A6GXF0</accession>
<evidence type="ECO:0000313" key="12">
    <source>
        <dbReference type="EMBL" id="KAF2230474.1"/>
    </source>
</evidence>
<keyword evidence="5" id="KW-0472">Membrane</keyword>
<dbReference type="Pfam" id="PF05730">
    <property type="entry name" value="CFEM"/>
    <property type="match status" value="1"/>
</dbReference>
<keyword evidence="8" id="KW-0449">Lipoprotein</keyword>
<evidence type="ECO:0000313" key="13">
    <source>
        <dbReference type="Proteomes" id="UP000800092"/>
    </source>
</evidence>
<name>A0A6A6GXF0_VIRVR</name>
<comment type="caution">
    <text evidence="9">Lacks conserved residue(s) required for the propagation of feature annotation.</text>
</comment>
<feature type="chain" id="PRO_5025682685" description="CFEM domain-containing protein" evidence="10">
    <location>
        <begin position="20"/>
        <end position="133"/>
    </location>
</feature>
<dbReference type="AlphaFoldDB" id="A0A6A6GXF0"/>
<feature type="disulfide bond" evidence="9">
    <location>
        <begin position="59"/>
        <end position="92"/>
    </location>
</feature>
<dbReference type="GO" id="GO:0098552">
    <property type="term" value="C:side of membrane"/>
    <property type="evidence" value="ECO:0007669"/>
    <property type="project" value="UniProtKB-KW"/>
</dbReference>
<keyword evidence="4" id="KW-0964">Secreted</keyword>